<accession>A0ABS9ZWI4</accession>
<name>A0ABS9ZWI4_9SPHI</name>
<dbReference type="Proteomes" id="UP001165460">
    <property type="component" value="Unassembled WGS sequence"/>
</dbReference>
<sequence length="99" mass="12075">MPNIHNYFVYILECTDGSYYVGVTNDLERRLEEHNSGYNPTAYTFNRRPVILRYYQRFTFIEQAIAFEKQLKGWNRKKKEALFNEDWNEIKRLSNLKKK</sequence>
<dbReference type="InterPro" id="IPR050190">
    <property type="entry name" value="UPF0213_domain"/>
</dbReference>
<protein>
    <submittedName>
        <fullName evidence="3">GIY-YIG nuclease family protein</fullName>
    </submittedName>
</protein>
<evidence type="ECO:0000313" key="4">
    <source>
        <dbReference type="Proteomes" id="UP001165460"/>
    </source>
</evidence>
<evidence type="ECO:0000313" key="3">
    <source>
        <dbReference type="EMBL" id="MCJ0742675.1"/>
    </source>
</evidence>
<reference evidence="3" key="1">
    <citation type="submission" date="2022-03" db="EMBL/GenBank/DDBJ databases">
        <authorList>
            <person name="Woo C.Y."/>
        </authorList>
    </citation>
    <scope>NUCLEOTIDE SEQUENCE</scope>
    <source>
        <strain evidence="3">CYS-01</strain>
    </source>
</reference>
<proteinExistence type="inferred from homology"/>
<dbReference type="SMART" id="SM00465">
    <property type="entry name" value="GIYc"/>
    <property type="match status" value="1"/>
</dbReference>
<dbReference type="SUPFAM" id="SSF82771">
    <property type="entry name" value="GIY-YIG endonuclease"/>
    <property type="match status" value="1"/>
</dbReference>
<comment type="similarity">
    <text evidence="1">Belongs to the UPF0213 family.</text>
</comment>
<dbReference type="InterPro" id="IPR000305">
    <property type="entry name" value="GIY-YIG_endonuc"/>
</dbReference>
<dbReference type="CDD" id="cd10456">
    <property type="entry name" value="GIY-YIG_UPF0213"/>
    <property type="match status" value="1"/>
</dbReference>
<feature type="domain" description="GIY-YIG" evidence="2">
    <location>
        <begin position="5"/>
        <end position="81"/>
    </location>
</feature>
<dbReference type="RefSeq" id="WP_243361357.1">
    <property type="nucleotide sequence ID" value="NZ_JALGBH010000002.1"/>
</dbReference>
<dbReference type="PROSITE" id="PS50164">
    <property type="entry name" value="GIY_YIG"/>
    <property type="match status" value="1"/>
</dbReference>
<keyword evidence="4" id="KW-1185">Reference proteome</keyword>
<gene>
    <name evidence="3" type="ORF">MMF97_08130</name>
</gene>
<dbReference type="Gene3D" id="3.40.1440.10">
    <property type="entry name" value="GIY-YIG endonuclease"/>
    <property type="match status" value="1"/>
</dbReference>
<evidence type="ECO:0000259" key="2">
    <source>
        <dbReference type="PROSITE" id="PS50164"/>
    </source>
</evidence>
<comment type="caution">
    <text evidence="3">The sequence shown here is derived from an EMBL/GenBank/DDBJ whole genome shotgun (WGS) entry which is preliminary data.</text>
</comment>
<evidence type="ECO:0000256" key="1">
    <source>
        <dbReference type="ARBA" id="ARBA00007435"/>
    </source>
</evidence>
<dbReference type="InterPro" id="IPR035901">
    <property type="entry name" value="GIY-YIG_endonuc_sf"/>
</dbReference>
<dbReference type="PANTHER" id="PTHR34477">
    <property type="entry name" value="UPF0213 PROTEIN YHBQ"/>
    <property type="match status" value="1"/>
</dbReference>
<dbReference type="Pfam" id="PF01541">
    <property type="entry name" value="GIY-YIG"/>
    <property type="match status" value="1"/>
</dbReference>
<organism evidence="3 4">
    <name type="scientific">Pedobacter montanisoli</name>
    <dbReference type="NCBI Taxonomy" id="2923277"/>
    <lineage>
        <taxon>Bacteria</taxon>
        <taxon>Pseudomonadati</taxon>
        <taxon>Bacteroidota</taxon>
        <taxon>Sphingobacteriia</taxon>
        <taxon>Sphingobacteriales</taxon>
        <taxon>Sphingobacteriaceae</taxon>
        <taxon>Pedobacter</taxon>
    </lineage>
</organism>
<dbReference type="EMBL" id="JALGBH010000002">
    <property type="protein sequence ID" value="MCJ0742675.1"/>
    <property type="molecule type" value="Genomic_DNA"/>
</dbReference>
<dbReference type="PANTHER" id="PTHR34477:SF1">
    <property type="entry name" value="UPF0213 PROTEIN YHBQ"/>
    <property type="match status" value="1"/>
</dbReference>